<evidence type="ECO:0000313" key="3">
    <source>
        <dbReference type="Proteomes" id="UP000838763"/>
    </source>
</evidence>
<dbReference type="EMBL" id="CALLCH030000011">
    <property type="protein sequence ID" value="CAI4214376.1"/>
    <property type="molecule type" value="Genomic_DNA"/>
</dbReference>
<proteinExistence type="predicted"/>
<comment type="caution">
    <text evidence="2">The sequence shown here is derived from an EMBL/GenBank/DDBJ whole genome shotgun (WGS) entry which is preliminary data.</text>
</comment>
<evidence type="ECO:0000313" key="2">
    <source>
        <dbReference type="EMBL" id="CAI4214376.1"/>
    </source>
</evidence>
<dbReference type="InterPro" id="IPR042099">
    <property type="entry name" value="ANL_N_sf"/>
</dbReference>
<name>A0A9P1H1R3_9PEZI</name>
<dbReference type="Gene3D" id="3.30.300.30">
    <property type="match status" value="1"/>
</dbReference>
<reference evidence="2" key="1">
    <citation type="submission" date="2022-11" db="EMBL/GenBank/DDBJ databases">
        <authorList>
            <person name="Scott C."/>
            <person name="Bruce N."/>
        </authorList>
    </citation>
    <scope>NUCLEOTIDE SEQUENCE</scope>
</reference>
<dbReference type="SUPFAM" id="SSF56801">
    <property type="entry name" value="Acetyl-CoA synthetase-like"/>
    <property type="match status" value="1"/>
</dbReference>
<dbReference type="InterPro" id="IPR045851">
    <property type="entry name" value="AMP-bd_C_sf"/>
</dbReference>
<dbReference type="Gene3D" id="3.40.50.12780">
    <property type="entry name" value="N-terminal domain of ligase-like"/>
    <property type="match status" value="2"/>
</dbReference>
<dbReference type="PANTHER" id="PTHR42921">
    <property type="entry name" value="ACETOACETYL-COA SYNTHETASE"/>
    <property type="match status" value="1"/>
</dbReference>
<evidence type="ECO:0000259" key="1">
    <source>
        <dbReference type="Pfam" id="PF16177"/>
    </source>
</evidence>
<dbReference type="OrthoDB" id="10253869at2759"/>
<feature type="domain" description="Acetyl-coenzyme A synthetase N-terminal" evidence="1">
    <location>
        <begin position="39"/>
        <end position="97"/>
    </location>
</feature>
<protein>
    <recommendedName>
        <fullName evidence="1">Acetyl-coenzyme A synthetase N-terminal domain-containing protein</fullName>
    </recommendedName>
</protein>
<dbReference type="GO" id="GO:0030729">
    <property type="term" value="F:acetoacetate-CoA ligase activity"/>
    <property type="evidence" value="ECO:0007669"/>
    <property type="project" value="TreeGrafter"/>
</dbReference>
<keyword evidence="3" id="KW-1185">Reference proteome</keyword>
<dbReference type="Pfam" id="PF16177">
    <property type="entry name" value="ACAS_N"/>
    <property type="match status" value="1"/>
</dbReference>
<sequence length="414" mass="46457">MSFDIPRKLWEHPAPETTAMFKFKTNLERQTGLHFKDFEALHAYSIANRSDFWRFTFTQFPIVWHGHLPAHVVDESASVETNPKWFPGVKLNYAQNVLFSGDEAGRPTKRHKEDDRVALTEGILDRLLQIRPTYVFFDDWAVYNGKTIDLRPKIKETIAGLRAVPEFRSVIAQARFPGRPNDVSSSPEPLMPLHAGGCQHMSLGMDVQVFSPEGARMPDGEPGELVCVQAFPTMPVSFFGEGAAAKYRSSYFERFPGIWTHGDFIQVHPVTRQVNFLGRSDGVLNPSGVRFGSAEIYNVVNAHFADRVADSVCVGQRRPQDSDERVLLFLLMKEGHRFTKALAADIKQAIRKDLSPRHVPAYVFETPEIPTTVNMKKVELPVKQIVSGQKITPSGTLANPGAWPSITNSPTMRA</sequence>
<dbReference type="Proteomes" id="UP000838763">
    <property type="component" value="Unassembled WGS sequence"/>
</dbReference>
<gene>
    <name evidence="2" type="ORF">PPNO1_LOCUS4104</name>
</gene>
<accession>A0A9P1H1R3</accession>
<organism evidence="2 3">
    <name type="scientific">Parascedosporium putredinis</name>
    <dbReference type="NCBI Taxonomy" id="1442378"/>
    <lineage>
        <taxon>Eukaryota</taxon>
        <taxon>Fungi</taxon>
        <taxon>Dikarya</taxon>
        <taxon>Ascomycota</taxon>
        <taxon>Pezizomycotina</taxon>
        <taxon>Sordariomycetes</taxon>
        <taxon>Hypocreomycetidae</taxon>
        <taxon>Microascales</taxon>
        <taxon>Microascaceae</taxon>
        <taxon>Parascedosporium</taxon>
    </lineage>
</organism>
<dbReference type="PANTHER" id="PTHR42921:SF4">
    <property type="entry name" value="ACETOACETYL-COA SYNTHASE (AFU_ORTHOLOGUE AFUA_8G04770)"/>
    <property type="match status" value="1"/>
</dbReference>
<dbReference type="AlphaFoldDB" id="A0A9P1H1R3"/>
<dbReference type="InterPro" id="IPR032387">
    <property type="entry name" value="ACAS_N"/>
</dbReference>